<dbReference type="AlphaFoldDB" id="A0A1C4TXF2"/>
<proteinExistence type="predicted"/>
<feature type="transmembrane region" description="Helical" evidence="1">
    <location>
        <begin position="49"/>
        <end position="71"/>
    </location>
</feature>
<name>A0A1C4TXF2_9ACTN</name>
<dbReference type="STRING" id="285676.GA0070561_0450"/>
<reference evidence="2 3" key="1">
    <citation type="submission" date="2016-06" db="EMBL/GenBank/DDBJ databases">
        <authorList>
            <person name="Kjaerup R.B."/>
            <person name="Dalgaard T.S."/>
            <person name="Juul-Madsen H.R."/>
        </authorList>
    </citation>
    <scope>NUCLEOTIDE SEQUENCE [LARGE SCALE GENOMIC DNA]</scope>
    <source>
        <strain evidence="2 3">DSM 44871</strain>
    </source>
</reference>
<keyword evidence="1" id="KW-0812">Transmembrane</keyword>
<accession>A0A1C4TXF2</accession>
<feature type="transmembrane region" description="Helical" evidence="1">
    <location>
        <begin position="12"/>
        <end position="37"/>
    </location>
</feature>
<evidence type="ECO:0000313" key="3">
    <source>
        <dbReference type="Proteomes" id="UP000198864"/>
    </source>
</evidence>
<evidence type="ECO:0000256" key="1">
    <source>
        <dbReference type="SAM" id="Phobius"/>
    </source>
</evidence>
<keyword evidence="1" id="KW-0472">Membrane</keyword>
<evidence type="ECO:0000313" key="2">
    <source>
        <dbReference type="EMBL" id="SCE64118.1"/>
    </source>
</evidence>
<organism evidence="2 3">
    <name type="scientific">Micromonospora saelicesensis</name>
    <dbReference type="NCBI Taxonomy" id="285676"/>
    <lineage>
        <taxon>Bacteria</taxon>
        <taxon>Bacillati</taxon>
        <taxon>Actinomycetota</taxon>
        <taxon>Actinomycetes</taxon>
        <taxon>Micromonosporales</taxon>
        <taxon>Micromonosporaceae</taxon>
        <taxon>Micromonospora</taxon>
    </lineage>
</organism>
<protein>
    <submittedName>
        <fullName evidence="2">Uncharacterized protein</fullName>
    </submittedName>
</protein>
<keyword evidence="1" id="KW-1133">Transmembrane helix</keyword>
<sequence length="81" mass="8802">MTNTGRERGVQVRPVLVGVVAVWAVAVVVTLISWFASGVDRQPDTTTELVIGMVLPGVVAVVIAYAVVHLVNRRRRNRGRP</sequence>
<gene>
    <name evidence="2" type="ORF">GA0070561_0450</name>
</gene>
<dbReference type="Proteomes" id="UP000198864">
    <property type="component" value="Unassembled WGS sequence"/>
</dbReference>
<dbReference type="EMBL" id="FMCR01000001">
    <property type="protein sequence ID" value="SCE64118.1"/>
    <property type="molecule type" value="Genomic_DNA"/>
</dbReference>
<dbReference type="RefSeq" id="WP_141710290.1">
    <property type="nucleotide sequence ID" value="NZ_FMCR01000001.1"/>
</dbReference>